<dbReference type="GO" id="GO:0016787">
    <property type="term" value="F:hydrolase activity"/>
    <property type="evidence" value="ECO:0007669"/>
    <property type="project" value="UniProtKB-KW"/>
</dbReference>
<keyword evidence="11" id="KW-0808">Transferase</keyword>
<dbReference type="GO" id="GO:0032196">
    <property type="term" value="P:transposition"/>
    <property type="evidence" value="ECO:0007669"/>
    <property type="project" value="UniProtKB-KW"/>
</dbReference>
<protein>
    <submittedName>
        <fullName evidence="17">Retrotransposon hobase</fullName>
    </submittedName>
</protein>
<dbReference type="Proteomes" id="UP000037904">
    <property type="component" value="Unassembled WGS sequence"/>
</dbReference>
<dbReference type="GO" id="GO:0003677">
    <property type="term" value="F:DNA binding"/>
    <property type="evidence" value="ECO:0007669"/>
    <property type="project" value="UniProtKB-KW"/>
</dbReference>
<evidence type="ECO:0000256" key="11">
    <source>
        <dbReference type="ARBA" id="ARBA00022932"/>
    </source>
</evidence>
<evidence type="ECO:0000313" key="17">
    <source>
        <dbReference type="EMBL" id="KPA42519.1"/>
    </source>
</evidence>
<evidence type="ECO:0000256" key="4">
    <source>
        <dbReference type="ARBA" id="ARBA00022723"/>
    </source>
</evidence>
<evidence type="ECO:0000256" key="1">
    <source>
        <dbReference type="ARBA" id="ARBA00022578"/>
    </source>
</evidence>
<name>A0A0M9EYJ0_FUSLA</name>
<evidence type="ECO:0000256" key="15">
    <source>
        <dbReference type="ARBA" id="ARBA00049244"/>
    </source>
</evidence>
<comment type="catalytic activity">
    <reaction evidence="15">
        <text>DNA(n) + a 2'-deoxyribonucleoside 5'-triphosphate = DNA(n+1) + diphosphate</text>
        <dbReference type="Rhea" id="RHEA:22508"/>
        <dbReference type="Rhea" id="RHEA-COMP:17339"/>
        <dbReference type="Rhea" id="RHEA-COMP:17340"/>
        <dbReference type="ChEBI" id="CHEBI:33019"/>
        <dbReference type="ChEBI" id="CHEBI:61560"/>
        <dbReference type="ChEBI" id="CHEBI:173112"/>
        <dbReference type="EC" id="2.7.7.7"/>
    </reaction>
</comment>
<keyword evidence="7" id="KW-0460">Magnesium</keyword>
<dbReference type="GO" id="GO:0015074">
    <property type="term" value="P:DNA integration"/>
    <property type="evidence" value="ECO:0007669"/>
    <property type="project" value="UniProtKB-KW"/>
</dbReference>
<evidence type="ECO:0000256" key="12">
    <source>
        <dbReference type="ARBA" id="ARBA00023125"/>
    </source>
</evidence>
<evidence type="ECO:0000313" key="18">
    <source>
        <dbReference type="Proteomes" id="UP000037904"/>
    </source>
</evidence>
<keyword evidence="9" id="KW-0229">DNA integration</keyword>
<comment type="catalytic activity">
    <reaction evidence="14">
        <text>DNA(n) + a 2'-deoxyribonucleoside 5'-triphosphate = DNA(n+1) + diphosphate</text>
        <dbReference type="Rhea" id="RHEA:22508"/>
        <dbReference type="Rhea" id="RHEA-COMP:17339"/>
        <dbReference type="Rhea" id="RHEA-COMP:17340"/>
        <dbReference type="ChEBI" id="CHEBI:33019"/>
        <dbReference type="ChEBI" id="CHEBI:61560"/>
        <dbReference type="ChEBI" id="CHEBI:173112"/>
        <dbReference type="EC" id="2.7.7.49"/>
    </reaction>
</comment>
<evidence type="ECO:0000256" key="6">
    <source>
        <dbReference type="ARBA" id="ARBA00022801"/>
    </source>
</evidence>
<feature type="domain" description="Integrase catalytic" evidence="16">
    <location>
        <begin position="1"/>
        <end position="103"/>
    </location>
</feature>
<keyword evidence="4" id="KW-0479">Metal-binding</keyword>
<sequence length="269" mass="30413">MYDITLRTVETDNELRKGGQTRDWLTRMGIKVEESAPRTQQQNGSGERSGGVVKEKIRILMIDSHLPSELWPEMGRTAVYLLNRTPKQRLAWKTPYESFFSKIPTAKEADQPRIGHMKMKDTIGEQTLEEIQGRLETLLAAEKLDQVMDPLQGPDELETPELNFESQIEDLPTESEAPNEPQTSKEAEYTQLRFEPIPTPPESPSASFLAHIGLHPGHIPEQDLLAINQAFYAGQMIVPIAKAKDGVLTKAKRSRYIRGKLKPRKTEVS</sequence>
<keyword evidence="3" id="KW-0540">Nuclease</keyword>
<dbReference type="InterPro" id="IPR036397">
    <property type="entry name" value="RNaseH_sf"/>
</dbReference>
<keyword evidence="5" id="KW-0255">Endonuclease</keyword>
<keyword evidence="12" id="KW-0238">DNA-binding</keyword>
<evidence type="ECO:0000256" key="8">
    <source>
        <dbReference type="ARBA" id="ARBA00022884"/>
    </source>
</evidence>
<dbReference type="GO" id="GO:0046872">
    <property type="term" value="F:metal ion binding"/>
    <property type="evidence" value="ECO:0007669"/>
    <property type="project" value="UniProtKB-KW"/>
</dbReference>
<evidence type="ECO:0000256" key="10">
    <source>
        <dbReference type="ARBA" id="ARBA00022918"/>
    </source>
</evidence>
<keyword evidence="11" id="KW-0239">DNA-directed DNA polymerase</keyword>
<dbReference type="AlphaFoldDB" id="A0A0M9EYJ0"/>
<dbReference type="SUPFAM" id="SSF53098">
    <property type="entry name" value="Ribonuclease H-like"/>
    <property type="match status" value="1"/>
</dbReference>
<comment type="caution">
    <text evidence="17">The sequence shown here is derived from an EMBL/GenBank/DDBJ whole genome shotgun (WGS) entry which is preliminary data.</text>
</comment>
<reference evidence="17 18" key="1">
    <citation type="submission" date="2015-04" db="EMBL/GenBank/DDBJ databases">
        <title>The draft genome sequence of Fusarium langsethiae, a T-2/HT-2 mycotoxin producer.</title>
        <authorList>
            <person name="Lysoe E."/>
            <person name="Divon H.H."/>
            <person name="Terzi V."/>
            <person name="Orru L."/>
            <person name="Lamontanara A."/>
            <person name="Kolseth A.-K."/>
            <person name="Frandsen R.J."/>
            <person name="Nielsen K."/>
            <person name="Thrane U."/>
        </authorList>
    </citation>
    <scope>NUCLEOTIDE SEQUENCE [LARGE SCALE GENOMIC DNA]</scope>
    <source>
        <strain evidence="17 18">Fl201059</strain>
    </source>
</reference>
<evidence type="ECO:0000256" key="14">
    <source>
        <dbReference type="ARBA" id="ARBA00048173"/>
    </source>
</evidence>
<dbReference type="EMBL" id="JXCE01000063">
    <property type="protein sequence ID" value="KPA42519.1"/>
    <property type="molecule type" value="Genomic_DNA"/>
</dbReference>
<accession>A0A0M9EYJ0</accession>
<dbReference type="GO" id="GO:0003887">
    <property type="term" value="F:DNA-directed DNA polymerase activity"/>
    <property type="evidence" value="ECO:0007669"/>
    <property type="project" value="UniProtKB-KW"/>
</dbReference>
<dbReference type="PROSITE" id="PS50994">
    <property type="entry name" value="INTEGRASE"/>
    <property type="match status" value="1"/>
</dbReference>
<evidence type="ECO:0000256" key="5">
    <source>
        <dbReference type="ARBA" id="ARBA00022759"/>
    </source>
</evidence>
<evidence type="ECO:0000256" key="2">
    <source>
        <dbReference type="ARBA" id="ARBA00022695"/>
    </source>
</evidence>
<proteinExistence type="predicted"/>
<organism evidence="17 18">
    <name type="scientific">Fusarium langsethiae</name>
    <dbReference type="NCBI Taxonomy" id="179993"/>
    <lineage>
        <taxon>Eukaryota</taxon>
        <taxon>Fungi</taxon>
        <taxon>Dikarya</taxon>
        <taxon>Ascomycota</taxon>
        <taxon>Pezizomycotina</taxon>
        <taxon>Sordariomycetes</taxon>
        <taxon>Hypocreomycetidae</taxon>
        <taxon>Hypocreales</taxon>
        <taxon>Nectriaceae</taxon>
        <taxon>Fusarium</taxon>
    </lineage>
</organism>
<dbReference type="GO" id="GO:0005634">
    <property type="term" value="C:nucleus"/>
    <property type="evidence" value="ECO:0007669"/>
    <property type="project" value="UniProtKB-ARBA"/>
</dbReference>
<keyword evidence="8" id="KW-0694">RNA-binding</keyword>
<dbReference type="GO" id="GO:0004519">
    <property type="term" value="F:endonuclease activity"/>
    <property type="evidence" value="ECO:0007669"/>
    <property type="project" value="UniProtKB-KW"/>
</dbReference>
<keyword evidence="2" id="KW-0548">Nucleotidyltransferase</keyword>
<dbReference type="PANTHER" id="PTHR42648">
    <property type="entry name" value="TRANSPOSASE, PUTATIVE-RELATED"/>
    <property type="match status" value="1"/>
</dbReference>
<gene>
    <name evidence="17" type="ORF">FLAG1_04602</name>
</gene>
<dbReference type="GO" id="GO:0006310">
    <property type="term" value="P:DNA recombination"/>
    <property type="evidence" value="ECO:0007669"/>
    <property type="project" value="UniProtKB-KW"/>
</dbReference>
<evidence type="ECO:0000259" key="16">
    <source>
        <dbReference type="PROSITE" id="PS50994"/>
    </source>
</evidence>
<dbReference type="InterPro" id="IPR039537">
    <property type="entry name" value="Retrotran_Ty1/copia-like"/>
</dbReference>
<dbReference type="InterPro" id="IPR001584">
    <property type="entry name" value="Integrase_cat-core"/>
</dbReference>
<dbReference type="InterPro" id="IPR012337">
    <property type="entry name" value="RNaseH-like_sf"/>
</dbReference>
<keyword evidence="1" id="KW-0815">Transposition</keyword>
<dbReference type="GO" id="GO:0003964">
    <property type="term" value="F:RNA-directed DNA polymerase activity"/>
    <property type="evidence" value="ECO:0007669"/>
    <property type="project" value="UniProtKB-KW"/>
</dbReference>
<evidence type="ECO:0000256" key="3">
    <source>
        <dbReference type="ARBA" id="ARBA00022722"/>
    </source>
</evidence>
<keyword evidence="10" id="KW-0695">RNA-directed DNA polymerase</keyword>
<evidence type="ECO:0000256" key="13">
    <source>
        <dbReference type="ARBA" id="ARBA00023172"/>
    </source>
</evidence>
<keyword evidence="13" id="KW-0233">DNA recombination</keyword>
<dbReference type="GO" id="GO:0003723">
    <property type="term" value="F:RNA binding"/>
    <property type="evidence" value="ECO:0007669"/>
    <property type="project" value="UniProtKB-KW"/>
</dbReference>
<dbReference type="Gene3D" id="3.30.420.10">
    <property type="entry name" value="Ribonuclease H-like superfamily/Ribonuclease H"/>
    <property type="match status" value="1"/>
</dbReference>
<dbReference type="PANTHER" id="PTHR42648:SF11">
    <property type="entry name" value="TRANSPOSON TY4-P GAG-POL POLYPROTEIN"/>
    <property type="match status" value="1"/>
</dbReference>
<evidence type="ECO:0000256" key="7">
    <source>
        <dbReference type="ARBA" id="ARBA00022842"/>
    </source>
</evidence>
<evidence type="ECO:0000256" key="9">
    <source>
        <dbReference type="ARBA" id="ARBA00022908"/>
    </source>
</evidence>
<keyword evidence="18" id="KW-1185">Reference proteome</keyword>
<keyword evidence="6" id="KW-0378">Hydrolase</keyword>